<evidence type="ECO:0000313" key="7">
    <source>
        <dbReference type="EMBL" id="KAF4727312.1"/>
    </source>
</evidence>
<dbReference type="InterPro" id="IPR003439">
    <property type="entry name" value="ABC_transporter-like_ATP-bd"/>
</dbReference>
<dbReference type="Gene3D" id="3.40.50.300">
    <property type="entry name" value="P-loop containing nucleotide triphosphate hydrolases"/>
    <property type="match status" value="1"/>
</dbReference>
<dbReference type="FunFam" id="3.40.50.300:FF:000011">
    <property type="entry name" value="Putative ABC transporter ATP-binding component"/>
    <property type="match status" value="1"/>
</dbReference>
<gene>
    <name evidence="6" type="primary">ABCF3_1</name>
    <name evidence="7" type="ORF">FOZ62_008535</name>
    <name evidence="6" type="ORF">FOZ63_009357</name>
</gene>
<dbReference type="Proteomes" id="UP000574390">
    <property type="component" value="Unassembled WGS sequence"/>
</dbReference>
<dbReference type="Pfam" id="PF00005">
    <property type="entry name" value="ABC_tran"/>
    <property type="match status" value="1"/>
</dbReference>
<dbReference type="AlphaFoldDB" id="A0A7J6RPR0"/>
<keyword evidence="3 6" id="KW-0067">ATP-binding</keyword>
<accession>A0A7J6RPR0</accession>
<sequence length="213" mass="24375">YMGIDLMEVYERLDELDSENAESRAATILAGLGFDNEAQARPTKEYSGGWRMRIALAQALFMTPDLLLLDEPTNHLDVPALTWLEEFLASWEKTVIIVSHDRGFLNQTTSHTIFLHRKRLWYYGGNYDTFLRVRAEHRANQAVMAGVQERRVAQLKQFIARFGHGSKKMARQAQSRMKMLSKLQDEAVEVDYDDPYLQLNFPAAAPLPPPCIS</sequence>
<dbReference type="InterPro" id="IPR032781">
    <property type="entry name" value="ABC_tran_Xtn"/>
</dbReference>
<keyword evidence="1" id="KW-0677">Repeat</keyword>
<organism evidence="6 8">
    <name type="scientific">Perkinsus olseni</name>
    <name type="common">Perkinsus atlanticus</name>
    <dbReference type="NCBI Taxonomy" id="32597"/>
    <lineage>
        <taxon>Eukaryota</taxon>
        <taxon>Sar</taxon>
        <taxon>Alveolata</taxon>
        <taxon>Perkinsozoa</taxon>
        <taxon>Perkinsea</taxon>
        <taxon>Perkinsida</taxon>
        <taxon>Perkinsidae</taxon>
        <taxon>Perkinsus</taxon>
    </lineage>
</organism>
<evidence type="ECO:0000259" key="5">
    <source>
        <dbReference type="Pfam" id="PF12848"/>
    </source>
</evidence>
<dbReference type="GO" id="GO:0005524">
    <property type="term" value="F:ATP binding"/>
    <property type="evidence" value="ECO:0007669"/>
    <property type="project" value="UniProtKB-KW"/>
</dbReference>
<feature type="non-terminal residue" evidence="6">
    <location>
        <position position="213"/>
    </location>
</feature>
<keyword evidence="8" id="KW-1185">Reference proteome</keyword>
<feature type="non-terminal residue" evidence="6">
    <location>
        <position position="1"/>
    </location>
</feature>
<reference evidence="8 9" key="1">
    <citation type="submission" date="2020-04" db="EMBL/GenBank/DDBJ databases">
        <title>Perkinsus olseni comparative genomics.</title>
        <authorList>
            <person name="Bogema D.R."/>
        </authorList>
    </citation>
    <scope>NUCLEOTIDE SEQUENCE [LARGE SCALE GENOMIC DNA]</scope>
    <source>
        <strain evidence="7">ATCC PRA-205</strain>
        <strain evidence="6 8">ATCC PRA-207</strain>
    </source>
</reference>
<evidence type="ECO:0000256" key="3">
    <source>
        <dbReference type="ARBA" id="ARBA00022840"/>
    </source>
</evidence>
<dbReference type="Proteomes" id="UP000553632">
    <property type="component" value="Unassembled WGS sequence"/>
</dbReference>
<name>A0A7J6RPR0_PEROL</name>
<keyword evidence="2" id="KW-0547">Nucleotide-binding</keyword>
<dbReference type="EMBL" id="JABANO010024041">
    <property type="protein sequence ID" value="KAF4722543.1"/>
    <property type="molecule type" value="Genomic_DNA"/>
</dbReference>
<dbReference type="InterPro" id="IPR027417">
    <property type="entry name" value="P-loop_NTPase"/>
</dbReference>
<evidence type="ECO:0000313" key="8">
    <source>
        <dbReference type="Proteomes" id="UP000553632"/>
    </source>
</evidence>
<dbReference type="InterPro" id="IPR050611">
    <property type="entry name" value="ABCF"/>
</dbReference>
<dbReference type="EMBL" id="JABANM010017701">
    <property type="protein sequence ID" value="KAF4727312.1"/>
    <property type="molecule type" value="Genomic_DNA"/>
</dbReference>
<evidence type="ECO:0000313" key="9">
    <source>
        <dbReference type="Proteomes" id="UP000574390"/>
    </source>
</evidence>
<dbReference type="PANTHER" id="PTHR19211:SF14">
    <property type="entry name" value="ATP-BINDING CASSETTE SUB-FAMILY F MEMBER 1"/>
    <property type="match status" value="1"/>
</dbReference>
<dbReference type="Pfam" id="PF12848">
    <property type="entry name" value="ABC_tran_Xtn"/>
    <property type="match status" value="1"/>
</dbReference>
<comment type="caution">
    <text evidence="6">The sequence shown here is derived from an EMBL/GenBank/DDBJ whole genome shotgun (WGS) entry which is preliminary data.</text>
</comment>
<proteinExistence type="predicted"/>
<dbReference type="GO" id="GO:0016887">
    <property type="term" value="F:ATP hydrolysis activity"/>
    <property type="evidence" value="ECO:0007669"/>
    <property type="project" value="InterPro"/>
</dbReference>
<protein>
    <submittedName>
        <fullName evidence="6">ATP-binding cassette sub- F member 3</fullName>
    </submittedName>
</protein>
<evidence type="ECO:0000256" key="1">
    <source>
        <dbReference type="ARBA" id="ARBA00022737"/>
    </source>
</evidence>
<dbReference type="OMA" id="QHCAFIG"/>
<dbReference type="CDD" id="cd03221">
    <property type="entry name" value="ABCF_EF-3"/>
    <property type="match status" value="1"/>
</dbReference>
<dbReference type="SUPFAM" id="SSF52540">
    <property type="entry name" value="P-loop containing nucleoside triphosphate hydrolases"/>
    <property type="match status" value="1"/>
</dbReference>
<evidence type="ECO:0000259" key="4">
    <source>
        <dbReference type="Pfam" id="PF00005"/>
    </source>
</evidence>
<evidence type="ECO:0000313" key="6">
    <source>
        <dbReference type="EMBL" id="KAF4722543.1"/>
    </source>
</evidence>
<evidence type="ECO:0000256" key="2">
    <source>
        <dbReference type="ARBA" id="ARBA00022741"/>
    </source>
</evidence>
<feature type="domain" description="ABC-transporter extension" evidence="5">
    <location>
        <begin position="115"/>
        <end position="191"/>
    </location>
</feature>
<dbReference type="PANTHER" id="PTHR19211">
    <property type="entry name" value="ATP-BINDING TRANSPORT PROTEIN-RELATED"/>
    <property type="match status" value="1"/>
</dbReference>
<feature type="domain" description="ABC transporter" evidence="4">
    <location>
        <begin position="12"/>
        <end position="74"/>
    </location>
</feature>